<dbReference type="EMBL" id="JAZHGA010000014">
    <property type="protein sequence ID" value="MEM5342057.1"/>
    <property type="molecule type" value="Genomic_DNA"/>
</dbReference>
<dbReference type="AlphaFoldDB" id="A0A5C6VDP6"/>
<sequence length="94" mass="9789">MSSIMIRDIDGERTLGRSEMSAVSGGTGTPGLTGNSWLNGLGPVANVNIGINQNITQAQFINVETLNNSIVGPGVKLPNINVSPKLWAETNAVV</sequence>
<reference evidence="2" key="2">
    <citation type="submission" date="2019-08" db="EMBL/GenBank/DDBJ databases">
        <authorList>
            <person name="Im W.-T."/>
        </authorList>
    </citation>
    <scope>NUCLEOTIDE SEQUENCE</scope>
    <source>
        <strain evidence="2">NF 2-5-3</strain>
    </source>
</reference>
<evidence type="ECO:0000313" key="4">
    <source>
        <dbReference type="Proteomes" id="UP001481677"/>
    </source>
</evidence>
<proteinExistence type="predicted"/>
<protein>
    <submittedName>
        <fullName evidence="2">Uncharacterized protein</fullName>
    </submittedName>
</protein>
<accession>A0A5C6VDP6</accession>
<dbReference type="Proteomes" id="UP001481677">
    <property type="component" value="Unassembled WGS sequence"/>
</dbReference>
<dbReference type="EMBL" id="VOQS01000003">
    <property type="protein sequence ID" value="TXC82904.1"/>
    <property type="molecule type" value="Genomic_DNA"/>
</dbReference>
<dbReference type="Proteomes" id="UP000321776">
    <property type="component" value="Unassembled WGS sequence"/>
</dbReference>
<reference evidence="2 3" key="1">
    <citation type="journal article" date="2018" name="Int. J. Syst. Evol. Microbiol.">
        <title>Paraburkholderia azotifigens sp. nov., a nitrogen-fixing bacterium isolated from paddy soil.</title>
        <authorList>
            <person name="Choi G.M."/>
            <person name="Im W.T."/>
        </authorList>
    </citation>
    <scope>NUCLEOTIDE SEQUENCE [LARGE SCALE GENOMIC DNA]</scope>
    <source>
        <strain evidence="2 3">NF 2-5-3</strain>
    </source>
</reference>
<keyword evidence="4" id="KW-1185">Reference proteome</keyword>
<gene>
    <name evidence="2" type="ORF">FRZ40_21015</name>
    <name evidence="1" type="ORF">V4C56_20820</name>
</gene>
<reference evidence="1 4" key="3">
    <citation type="submission" date="2024-01" db="EMBL/GenBank/DDBJ databases">
        <title>The diversity of rhizobia nodulating Mimosa spp. in eleven states of Brazil covering several biomes is determined by host plant, location, and edaphic factors.</title>
        <authorList>
            <person name="Rouws L."/>
            <person name="Barauna A."/>
            <person name="Beukes C."/>
            <person name="De Faria S.M."/>
            <person name="Gross E."/>
            <person name="Dos Reis Junior F.B."/>
            <person name="Simon M."/>
            <person name="Maluk M."/>
            <person name="Odee D.W."/>
            <person name="Kenicer G."/>
            <person name="Young J.P.W."/>
            <person name="Reis V.M."/>
            <person name="Zilli J."/>
            <person name="James E.K."/>
        </authorList>
    </citation>
    <scope>NUCLEOTIDE SEQUENCE [LARGE SCALE GENOMIC DNA]</scope>
    <source>
        <strain evidence="1 4">JPY530</strain>
    </source>
</reference>
<evidence type="ECO:0000313" key="1">
    <source>
        <dbReference type="EMBL" id="MEM5342057.1"/>
    </source>
</evidence>
<comment type="caution">
    <text evidence="2">The sequence shown here is derived from an EMBL/GenBank/DDBJ whole genome shotgun (WGS) entry which is preliminary data.</text>
</comment>
<dbReference type="RefSeq" id="WP_028369043.1">
    <property type="nucleotide sequence ID" value="NZ_JAZHFZ010000014.1"/>
</dbReference>
<name>A0A5C6VDP6_9BURK</name>
<evidence type="ECO:0000313" key="2">
    <source>
        <dbReference type="EMBL" id="TXC82904.1"/>
    </source>
</evidence>
<organism evidence="2 3">
    <name type="scientific">Paraburkholderia azotifigens</name>
    <dbReference type="NCBI Taxonomy" id="2057004"/>
    <lineage>
        <taxon>Bacteria</taxon>
        <taxon>Pseudomonadati</taxon>
        <taxon>Pseudomonadota</taxon>
        <taxon>Betaproteobacteria</taxon>
        <taxon>Burkholderiales</taxon>
        <taxon>Burkholderiaceae</taxon>
        <taxon>Paraburkholderia</taxon>
    </lineage>
</organism>
<evidence type="ECO:0000313" key="3">
    <source>
        <dbReference type="Proteomes" id="UP000321776"/>
    </source>
</evidence>